<name>A0A8S3U805_MYTED</name>
<proteinExistence type="predicted"/>
<dbReference type="AlphaFoldDB" id="A0A8S3U805"/>
<evidence type="ECO:0000313" key="1">
    <source>
        <dbReference type="EMBL" id="CAG2238732.1"/>
    </source>
</evidence>
<reference evidence="1" key="1">
    <citation type="submission" date="2021-03" db="EMBL/GenBank/DDBJ databases">
        <authorList>
            <person name="Bekaert M."/>
        </authorList>
    </citation>
    <scope>NUCLEOTIDE SEQUENCE</scope>
</reference>
<protein>
    <submittedName>
        <fullName evidence="1">Uncharacterized protein</fullName>
    </submittedName>
</protein>
<organism evidence="1 2">
    <name type="scientific">Mytilus edulis</name>
    <name type="common">Blue mussel</name>
    <dbReference type="NCBI Taxonomy" id="6550"/>
    <lineage>
        <taxon>Eukaryota</taxon>
        <taxon>Metazoa</taxon>
        <taxon>Spiralia</taxon>
        <taxon>Lophotrochozoa</taxon>
        <taxon>Mollusca</taxon>
        <taxon>Bivalvia</taxon>
        <taxon>Autobranchia</taxon>
        <taxon>Pteriomorphia</taxon>
        <taxon>Mytilida</taxon>
        <taxon>Mytiloidea</taxon>
        <taxon>Mytilidae</taxon>
        <taxon>Mytilinae</taxon>
        <taxon>Mytilus</taxon>
    </lineage>
</organism>
<gene>
    <name evidence="1" type="ORF">MEDL_51137</name>
</gene>
<keyword evidence="2" id="KW-1185">Reference proteome</keyword>
<sequence>MVDYLKWDRPVIIVSGQRCVENPGICLDVIDDTLSKLEGPHFEQKSDYIQGQLTLELHKSYLVLMSNHGNIYVSNKLNISSEEKLWPIFRFYNTHLINISQTIFSENKLGFNLTTIDPHLFVSADNNTIANYKLQHSTGWHKSITYLEITVAIIYVQ</sequence>
<accession>A0A8S3U805</accession>
<dbReference type="EMBL" id="CAJPWZ010002488">
    <property type="protein sequence ID" value="CAG2238732.1"/>
    <property type="molecule type" value="Genomic_DNA"/>
</dbReference>
<evidence type="ECO:0000313" key="2">
    <source>
        <dbReference type="Proteomes" id="UP000683360"/>
    </source>
</evidence>
<dbReference type="Proteomes" id="UP000683360">
    <property type="component" value="Unassembled WGS sequence"/>
</dbReference>
<comment type="caution">
    <text evidence="1">The sequence shown here is derived from an EMBL/GenBank/DDBJ whole genome shotgun (WGS) entry which is preliminary data.</text>
</comment>